<keyword evidence="3" id="KW-1185">Reference proteome</keyword>
<dbReference type="EMBL" id="CP132507">
    <property type="protein sequence ID" value="WNO03980.1"/>
    <property type="molecule type" value="Genomic_DNA"/>
</dbReference>
<evidence type="ECO:0000313" key="2">
    <source>
        <dbReference type="EMBL" id="WNO03980.1"/>
    </source>
</evidence>
<evidence type="ECO:0000313" key="3">
    <source>
        <dbReference type="Proteomes" id="UP001302257"/>
    </source>
</evidence>
<sequence length="67" mass="7086">MTTITAKRGMTKRPDTKSAGDGLLRTRAVPNLTAGQVALHSGITKSGKAFSLENAVKLYANRKQSVA</sequence>
<proteinExistence type="predicted"/>
<dbReference type="RefSeq" id="WP_313866851.1">
    <property type="nucleotide sequence ID" value="NZ_CP132507.1"/>
</dbReference>
<evidence type="ECO:0000256" key="1">
    <source>
        <dbReference type="SAM" id="MobiDB-lite"/>
    </source>
</evidence>
<accession>A0ABZ0AXE2</accession>
<reference evidence="2 3" key="1">
    <citation type="submission" date="2023-08" db="EMBL/GenBank/DDBJ databases">
        <title>Rhodoferax potami sp. nov. and Rhodoferax mekongensis sp. nov., isolated from the Mekong River in Thailand.</title>
        <authorList>
            <person name="Kitikhun S."/>
            <person name="Charoenyingcharoen P."/>
            <person name="Siriarchawattana P."/>
            <person name="Likhitrattanapisal S."/>
            <person name="Nilsakha T."/>
            <person name="Chanpet A."/>
            <person name="Rattanawaree P."/>
            <person name="Ingsriswang S."/>
        </authorList>
    </citation>
    <scope>NUCLEOTIDE SEQUENCE [LARGE SCALE GENOMIC DNA]</scope>
    <source>
        <strain evidence="2 3">TBRC 17307</strain>
    </source>
</reference>
<organism evidence="2 3">
    <name type="scientific">Rhodoferax mekongensis</name>
    <dbReference type="NCBI Taxonomy" id="3068341"/>
    <lineage>
        <taxon>Bacteria</taxon>
        <taxon>Pseudomonadati</taxon>
        <taxon>Pseudomonadota</taxon>
        <taxon>Betaproteobacteria</taxon>
        <taxon>Burkholderiales</taxon>
        <taxon>Comamonadaceae</taxon>
        <taxon>Rhodoferax</taxon>
    </lineage>
</organism>
<dbReference type="Proteomes" id="UP001302257">
    <property type="component" value="Chromosome"/>
</dbReference>
<name>A0ABZ0AXE2_9BURK</name>
<gene>
    <name evidence="2" type="ORF">RAN89_13815</name>
</gene>
<feature type="region of interest" description="Disordered" evidence="1">
    <location>
        <begin position="1"/>
        <end position="22"/>
    </location>
</feature>
<protein>
    <submittedName>
        <fullName evidence="2">Uncharacterized protein</fullName>
    </submittedName>
</protein>